<dbReference type="InterPro" id="IPR000362">
    <property type="entry name" value="Fumarate_lyase_fam"/>
</dbReference>
<accession>A0A316BLN5</accession>
<evidence type="ECO:0000313" key="3">
    <source>
        <dbReference type="EMBL" id="PWJ74133.1"/>
    </source>
</evidence>
<dbReference type="GO" id="GO:0016829">
    <property type="term" value="F:lyase activity"/>
    <property type="evidence" value="ECO:0007669"/>
    <property type="project" value="UniProtKB-ARBA"/>
</dbReference>
<dbReference type="InterPro" id="IPR022761">
    <property type="entry name" value="Fumarate_lyase_N"/>
</dbReference>
<proteinExistence type="inferred from homology"/>
<organism evidence="3 4">
    <name type="scientific">Pseudaminobacter salicylatoxidans</name>
    <dbReference type="NCBI Taxonomy" id="93369"/>
    <lineage>
        <taxon>Bacteria</taxon>
        <taxon>Pseudomonadati</taxon>
        <taxon>Pseudomonadota</taxon>
        <taxon>Alphaproteobacteria</taxon>
        <taxon>Hyphomicrobiales</taxon>
        <taxon>Phyllobacteriaceae</taxon>
        <taxon>Pseudaminobacter</taxon>
    </lineage>
</organism>
<evidence type="ECO:0000256" key="1">
    <source>
        <dbReference type="ARBA" id="ARBA00034772"/>
    </source>
</evidence>
<dbReference type="EMBL" id="QGGG01000024">
    <property type="protein sequence ID" value="PWJ74133.1"/>
    <property type="molecule type" value="Genomic_DNA"/>
</dbReference>
<comment type="similarity">
    <text evidence="1">Belongs to the class-II fumarase/aspartase family.</text>
</comment>
<keyword evidence="3" id="KW-0413">Isomerase</keyword>
<comment type="caution">
    <text evidence="3">The sequence shown here is derived from an EMBL/GenBank/DDBJ whole genome shotgun (WGS) entry which is preliminary data.</text>
</comment>
<feature type="domain" description="Adenylosuccinate lyase C-terminal" evidence="2">
    <location>
        <begin position="364"/>
        <end position="439"/>
    </location>
</feature>
<dbReference type="PANTHER" id="PTHR43172:SF2">
    <property type="entry name" value="ADENYLOSUCCINATE LYASE C-TERMINAL DOMAIN-CONTAINING PROTEIN"/>
    <property type="match status" value="1"/>
</dbReference>
<dbReference type="Gene3D" id="1.10.40.30">
    <property type="entry name" value="Fumarase/aspartase (C-terminal domain)"/>
    <property type="match status" value="1"/>
</dbReference>
<keyword evidence="4" id="KW-1185">Reference proteome</keyword>
<dbReference type="OrthoDB" id="9768878at2"/>
<sequence>MSFSPLDSDLLGPLFTTKEMRDALSERRFLGLMLRVETALARAQAAEGLVSQELANSIAGIDPGSLDIKVLAEQTRLGAVPVIPFVKSVQAMLPPDVAGGFHFGTTSQDIMDTAMILQMAKAVDLIETDLSALLSSLCELAEEHCETPCIGRTAGQHASPVTFGFKVAGWCVAIAEHLAQLEQLKLRVLVLSLAGPVGTLTQMGDRAEAVVTRTAADLGLAVPAMPWHTHRSRIVELGSWLAILLGILAKMATDVLHLATTEVGEVSEPAVAGRGGSSAMPHKRNPVGSMIILAQHSASVGHLSTLVSAMASLHERPVGAWHSEWLALPSLVGLAAGALREARLLAGGLEVDAARMYRNIELTNGMIFSDAVAGGLAQAMGRAEAYTAVEEEVANVVRSGGHLRERLTKRFPAHHSTILQAFELAPAINAAASRCRAALISVRKQLA</sequence>
<evidence type="ECO:0000313" key="4">
    <source>
        <dbReference type="Proteomes" id="UP000245396"/>
    </source>
</evidence>
<dbReference type="PROSITE" id="PS00163">
    <property type="entry name" value="FUMARATE_LYASES"/>
    <property type="match status" value="1"/>
</dbReference>
<evidence type="ECO:0000259" key="2">
    <source>
        <dbReference type="SMART" id="SM00998"/>
    </source>
</evidence>
<dbReference type="InterPro" id="IPR019468">
    <property type="entry name" value="AdenyloSucc_lyase_C"/>
</dbReference>
<dbReference type="SUPFAM" id="SSF48557">
    <property type="entry name" value="L-aspartase-like"/>
    <property type="match status" value="1"/>
</dbReference>
<dbReference type="PRINTS" id="PR00145">
    <property type="entry name" value="ARGSUCLYASE"/>
</dbReference>
<dbReference type="GO" id="GO:0016853">
    <property type="term" value="F:isomerase activity"/>
    <property type="evidence" value="ECO:0007669"/>
    <property type="project" value="UniProtKB-KW"/>
</dbReference>
<reference evidence="3 4" key="1">
    <citation type="submission" date="2018-05" db="EMBL/GenBank/DDBJ databases">
        <title>Genomic Encyclopedia of Type Strains, Phase IV (KMG-IV): sequencing the most valuable type-strain genomes for metagenomic binning, comparative biology and taxonomic classification.</title>
        <authorList>
            <person name="Goeker M."/>
        </authorList>
    </citation>
    <scope>NUCLEOTIDE SEQUENCE [LARGE SCALE GENOMIC DNA]</scope>
    <source>
        <strain evidence="3 4">DSM 6986</strain>
    </source>
</reference>
<dbReference type="Gene3D" id="1.20.200.10">
    <property type="entry name" value="Fumarase/aspartase (Central domain)"/>
    <property type="match status" value="1"/>
</dbReference>
<dbReference type="Pfam" id="PF00206">
    <property type="entry name" value="Lyase_1"/>
    <property type="match status" value="1"/>
</dbReference>
<dbReference type="CDD" id="cd01597">
    <property type="entry name" value="pCLME"/>
    <property type="match status" value="1"/>
</dbReference>
<dbReference type="SMART" id="SM00998">
    <property type="entry name" value="ADSL_C"/>
    <property type="match status" value="1"/>
</dbReference>
<dbReference type="PANTHER" id="PTHR43172">
    <property type="entry name" value="ADENYLOSUCCINATE LYASE"/>
    <property type="match status" value="1"/>
</dbReference>
<dbReference type="InterPro" id="IPR020557">
    <property type="entry name" value="Fumarate_lyase_CS"/>
</dbReference>
<protein>
    <submittedName>
        <fullName evidence="3">3-carboxy-cis,cis-muconate cycloisomerase</fullName>
    </submittedName>
</protein>
<name>A0A316BLN5_PSESE</name>
<dbReference type="PRINTS" id="PR00149">
    <property type="entry name" value="FUMRATELYASE"/>
</dbReference>
<dbReference type="AlphaFoldDB" id="A0A316BLN5"/>
<gene>
    <name evidence="3" type="ORF">C7441_1248</name>
</gene>
<dbReference type="InterPro" id="IPR008948">
    <property type="entry name" value="L-Aspartase-like"/>
</dbReference>
<dbReference type="Proteomes" id="UP000245396">
    <property type="component" value="Unassembled WGS sequence"/>
</dbReference>